<feature type="domain" description="Metallo-beta-lactamase" evidence="2">
    <location>
        <begin position="18"/>
        <end position="212"/>
    </location>
</feature>
<dbReference type="InterPro" id="IPR001279">
    <property type="entry name" value="Metallo-B-lactamas"/>
</dbReference>
<dbReference type="SUPFAM" id="SSF56281">
    <property type="entry name" value="Metallo-hydrolase/oxidoreductase"/>
    <property type="match status" value="1"/>
</dbReference>
<dbReference type="InterPro" id="IPR051682">
    <property type="entry name" value="Mito_Persulfide_Diox"/>
</dbReference>
<evidence type="ECO:0000256" key="1">
    <source>
        <dbReference type="ARBA" id="ARBA00022723"/>
    </source>
</evidence>
<keyword evidence="4" id="KW-1185">Reference proteome</keyword>
<dbReference type="InterPro" id="IPR036866">
    <property type="entry name" value="RibonucZ/Hydroxyglut_hydro"/>
</dbReference>
<dbReference type="Gene3D" id="3.60.15.10">
    <property type="entry name" value="Ribonuclease Z/Hydroxyacylglutathione hydrolase-like"/>
    <property type="match status" value="1"/>
</dbReference>
<sequence>MSGTHEPIVHAIYDLSTGTWQYIVADPDTRRAAIIDPVLDFDNTTSRIATGSADALLQKVALEGYEVDLLLETHLHADHISAAFYLREALRQRQSYAPQCCIGSGIEKMQRVFGDRYGVDEDEWFHAFDRTWADGDSFQIGGLQVTVLHLPGHTPDHIGYQIGSNVFCGDSIFNPDLGSARCDFPSGSAVALWNSMQRLLSLPPDYKLYTGHDYPPAGRLSEEGESKPQPYATVQEHKSSNKHVKMGVLEAEFVELRTTRDGSLREPKLMHEALQFNIRAGRMPKQTADGERFVRLPLRLPESLTAV</sequence>
<evidence type="ECO:0000313" key="4">
    <source>
        <dbReference type="Proteomes" id="UP001271007"/>
    </source>
</evidence>
<dbReference type="GO" id="GO:0006749">
    <property type="term" value="P:glutathione metabolic process"/>
    <property type="evidence" value="ECO:0007669"/>
    <property type="project" value="InterPro"/>
</dbReference>
<organism evidence="3 4">
    <name type="scientific">Extremus antarcticus</name>
    <dbReference type="NCBI Taxonomy" id="702011"/>
    <lineage>
        <taxon>Eukaryota</taxon>
        <taxon>Fungi</taxon>
        <taxon>Dikarya</taxon>
        <taxon>Ascomycota</taxon>
        <taxon>Pezizomycotina</taxon>
        <taxon>Dothideomycetes</taxon>
        <taxon>Dothideomycetidae</taxon>
        <taxon>Mycosphaerellales</taxon>
        <taxon>Extremaceae</taxon>
        <taxon>Extremus</taxon>
    </lineage>
</organism>
<dbReference type="GO" id="GO:0070813">
    <property type="term" value="P:hydrogen sulfide metabolic process"/>
    <property type="evidence" value="ECO:0007669"/>
    <property type="project" value="TreeGrafter"/>
</dbReference>
<dbReference type="SMART" id="SM00849">
    <property type="entry name" value="Lactamase_B"/>
    <property type="match status" value="1"/>
</dbReference>
<dbReference type="PANTHER" id="PTHR43084">
    <property type="entry name" value="PERSULFIDE DIOXYGENASE ETHE1"/>
    <property type="match status" value="1"/>
</dbReference>
<name>A0AAJ0G7A4_9PEZI</name>
<dbReference type="GO" id="GO:0046872">
    <property type="term" value="F:metal ion binding"/>
    <property type="evidence" value="ECO:0007669"/>
    <property type="project" value="UniProtKB-KW"/>
</dbReference>
<dbReference type="PANTHER" id="PTHR43084:SF1">
    <property type="entry name" value="PERSULFIDE DIOXYGENASE ETHE1, MITOCHONDRIAL"/>
    <property type="match status" value="1"/>
</dbReference>
<gene>
    <name evidence="3" type="ORF">LTR09_007095</name>
</gene>
<protein>
    <recommendedName>
        <fullName evidence="2">Metallo-beta-lactamase domain-containing protein</fullName>
    </recommendedName>
</protein>
<dbReference type="AlphaFoldDB" id="A0AAJ0G7A4"/>
<dbReference type="CDD" id="cd07724">
    <property type="entry name" value="POD-like_MBL-fold"/>
    <property type="match status" value="1"/>
</dbReference>
<reference evidence="3" key="1">
    <citation type="submission" date="2023-04" db="EMBL/GenBank/DDBJ databases">
        <title>Black Yeasts Isolated from many extreme environments.</title>
        <authorList>
            <person name="Coleine C."/>
            <person name="Stajich J.E."/>
            <person name="Selbmann L."/>
        </authorList>
    </citation>
    <scope>NUCLEOTIDE SEQUENCE</scope>
    <source>
        <strain evidence="3">CCFEE 5312</strain>
    </source>
</reference>
<dbReference type="Pfam" id="PF00753">
    <property type="entry name" value="Lactamase_B"/>
    <property type="match status" value="1"/>
</dbReference>
<dbReference type="InterPro" id="IPR044528">
    <property type="entry name" value="POD-like_MBL-fold"/>
</dbReference>
<evidence type="ECO:0000313" key="3">
    <source>
        <dbReference type="EMBL" id="KAK3051795.1"/>
    </source>
</evidence>
<dbReference type="GO" id="GO:0050313">
    <property type="term" value="F:sulfur dioxygenase activity"/>
    <property type="evidence" value="ECO:0007669"/>
    <property type="project" value="InterPro"/>
</dbReference>
<keyword evidence="1" id="KW-0479">Metal-binding</keyword>
<evidence type="ECO:0000259" key="2">
    <source>
        <dbReference type="SMART" id="SM00849"/>
    </source>
</evidence>
<dbReference type="EMBL" id="JAWDJX010000024">
    <property type="protein sequence ID" value="KAK3051795.1"/>
    <property type="molecule type" value="Genomic_DNA"/>
</dbReference>
<accession>A0AAJ0G7A4</accession>
<comment type="caution">
    <text evidence="3">The sequence shown here is derived from an EMBL/GenBank/DDBJ whole genome shotgun (WGS) entry which is preliminary data.</text>
</comment>
<dbReference type="Proteomes" id="UP001271007">
    <property type="component" value="Unassembled WGS sequence"/>
</dbReference>
<proteinExistence type="predicted"/>